<dbReference type="RefSeq" id="WP_016360552.1">
    <property type="nucleotide sequence ID" value="NZ_KE150238.1"/>
</dbReference>
<comment type="caution">
    <text evidence="2">The sequence shown here is derived from an EMBL/GenBank/DDBJ whole genome shotgun (WGS) entry which is preliminary data.</text>
</comment>
<dbReference type="AlphaFoldDB" id="E5Y981"/>
<evidence type="ECO:0000313" key="2">
    <source>
        <dbReference type="EMBL" id="EFV43435.2"/>
    </source>
</evidence>
<evidence type="ECO:0008006" key="4">
    <source>
        <dbReference type="Google" id="ProtNLM"/>
    </source>
</evidence>
<reference evidence="2 3" key="1">
    <citation type="submission" date="2010-10" db="EMBL/GenBank/DDBJ databases">
        <authorList>
            <consortium name="The Broad Institute Genome Sequencing Platform"/>
            <person name="Ward D."/>
            <person name="Earl A."/>
            <person name="Feldgarden M."/>
            <person name="Young S.K."/>
            <person name="Gargeya S."/>
            <person name="Zeng Q."/>
            <person name="Alvarado L."/>
            <person name="Berlin A."/>
            <person name="Bochicchio J."/>
            <person name="Chapman S.B."/>
            <person name="Chen Z."/>
            <person name="Freedman E."/>
            <person name="Gellesch M."/>
            <person name="Goldberg J."/>
            <person name="Griggs A."/>
            <person name="Gujja S."/>
            <person name="Heilman E."/>
            <person name="Heiman D."/>
            <person name="Howarth C."/>
            <person name="Mehta T."/>
            <person name="Neiman D."/>
            <person name="Pearson M."/>
            <person name="Roberts A."/>
            <person name="Saif S."/>
            <person name="Shea T."/>
            <person name="Shenoy N."/>
            <person name="Sisk P."/>
            <person name="Stolte C."/>
            <person name="Sykes S."/>
            <person name="White J."/>
            <person name="Yandava C."/>
            <person name="Allen-Vercoe E."/>
            <person name="Sibley C."/>
            <person name="Ambrose C.E."/>
            <person name="Strauss J."/>
            <person name="Daigneault M."/>
            <person name="Haas B."/>
            <person name="Nusbaum C."/>
            <person name="Birren B."/>
        </authorList>
    </citation>
    <scope>NUCLEOTIDE SEQUENCE [LARGE SCALE GENOMIC DNA]</scope>
    <source>
        <strain evidence="2 3">3_1_6</strain>
    </source>
</reference>
<keyword evidence="3" id="KW-1185">Reference proteome</keyword>
<keyword evidence="1" id="KW-0472">Membrane</keyword>
<organism evidence="2 3">
    <name type="scientific">Bilophila wadsworthia (strain 3_1_6)</name>
    <dbReference type="NCBI Taxonomy" id="563192"/>
    <lineage>
        <taxon>Bacteria</taxon>
        <taxon>Pseudomonadati</taxon>
        <taxon>Thermodesulfobacteriota</taxon>
        <taxon>Desulfovibrionia</taxon>
        <taxon>Desulfovibrionales</taxon>
        <taxon>Desulfovibrionaceae</taxon>
        <taxon>Bilophila</taxon>
    </lineage>
</organism>
<proteinExistence type="predicted"/>
<dbReference type="EMBL" id="ADCP02000001">
    <property type="protein sequence ID" value="EFV43435.2"/>
    <property type="molecule type" value="Genomic_DNA"/>
</dbReference>
<feature type="transmembrane region" description="Helical" evidence="1">
    <location>
        <begin position="127"/>
        <end position="148"/>
    </location>
</feature>
<feature type="transmembrane region" description="Helical" evidence="1">
    <location>
        <begin position="187"/>
        <end position="207"/>
    </location>
</feature>
<protein>
    <recommendedName>
        <fullName evidence="4">Mpv17/PMP22 family protein</fullName>
    </recommendedName>
</protein>
<keyword evidence="1" id="KW-1133">Transmembrane helix</keyword>
<dbReference type="Proteomes" id="UP000006034">
    <property type="component" value="Unassembled WGS sequence"/>
</dbReference>
<gene>
    <name evidence="2" type="ORF">HMPREF0179_02749</name>
</gene>
<dbReference type="STRING" id="563192.HMPREF0179_02749"/>
<dbReference type="GeneID" id="78084855"/>
<name>E5Y981_BILW3</name>
<feature type="transmembrane region" description="Helical" evidence="1">
    <location>
        <begin position="44"/>
        <end position="62"/>
    </location>
</feature>
<dbReference type="OrthoDB" id="1115879at2"/>
<evidence type="ECO:0000313" key="3">
    <source>
        <dbReference type="Proteomes" id="UP000006034"/>
    </source>
</evidence>
<sequence length="237" mass="26058">MKGFRLDRPADRWCLGCGLVLVLSLLLSDTVLRAYVALTDAHPFAAGFCKFALLATFGESLAQRMLVGRYLPPRFGLVPRALAWGVLGICITLAFMIFSAGVPLAMSRIGMDWAARALAGPFGTEKLLTAFAISLCLNTLFAPVLMVAHKVSDLHIARYEGTLRCLWHLPDVGGLLKSVNWDVMWRLVLFRTVLFFWIPVHTITFLLPEAFRVLFAALLGAVLGLILAWAGSRQARG</sequence>
<accession>E5Y981</accession>
<dbReference type="eggNOG" id="ENOG502ZYJS">
    <property type="taxonomic scope" value="Bacteria"/>
</dbReference>
<keyword evidence="1" id="KW-0812">Transmembrane</keyword>
<feature type="transmembrane region" description="Helical" evidence="1">
    <location>
        <begin position="213"/>
        <end position="231"/>
    </location>
</feature>
<feature type="transmembrane region" description="Helical" evidence="1">
    <location>
        <begin position="82"/>
        <end position="107"/>
    </location>
</feature>
<dbReference type="HOGENOM" id="CLU_107962_0_0_7"/>
<evidence type="ECO:0000256" key="1">
    <source>
        <dbReference type="SAM" id="Phobius"/>
    </source>
</evidence>
<reference evidence="2 3" key="2">
    <citation type="submission" date="2013-04" db="EMBL/GenBank/DDBJ databases">
        <title>The Genome Sequence of Bilophila wadsworthia 3_1_6.</title>
        <authorList>
            <consortium name="The Broad Institute Genomics Platform"/>
            <person name="Earl A."/>
            <person name="Ward D."/>
            <person name="Feldgarden M."/>
            <person name="Gevers D."/>
            <person name="Sibley C."/>
            <person name="Strauss J."/>
            <person name="Allen-Vercoe E."/>
            <person name="Walker B."/>
            <person name="Young S."/>
            <person name="Zeng Q."/>
            <person name="Gargeya S."/>
            <person name="Fitzgerald M."/>
            <person name="Haas B."/>
            <person name="Abouelleil A."/>
            <person name="Allen A.W."/>
            <person name="Alvarado L."/>
            <person name="Arachchi H.M."/>
            <person name="Berlin A.M."/>
            <person name="Chapman S.B."/>
            <person name="Gainer-Dewar J."/>
            <person name="Goldberg J."/>
            <person name="Griggs A."/>
            <person name="Gujja S."/>
            <person name="Hansen M."/>
            <person name="Howarth C."/>
            <person name="Imamovic A."/>
            <person name="Ireland A."/>
            <person name="Larimer J."/>
            <person name="McCowan C."/>
            <person name="Murphy C."/>
            <person name="Pearson M."/>
            <person name="Poon T.W."/>
            <person name="Priest M."/>
            <person name="Roberts A."/>
            <person name="Saif S."/>
            <person name="Shea T."/>
            <person name="Sisk P."/>
            <person name="Sykes S."/>
            <person name="Wortman J."/>
            <person name="Nusbaum C."/>
            <person name="Birren B."/>
        </authorList>
    </citation>
    <scope>NUCLEOTIDE SEQUENCE [LARGE SCALE GENOMIC DNA]</scope>
    <source>
        <strain evidence="2 3">3_1_6</strain>
    </source>
</reference>